<keyword evidence="3" id="KW-1185">Reference proteome</keyword>
<dbReference type="AlphaFoldDB" id="A0A1G8TUG6"/>
<evidence type="ECO:0000256" key="1">
    <source>
        <dbReference type="SAM" id="MobiDB-lite"/>
    </source>
</evidence>
<feature type="region of interest" description="Disordered" evidence="1">
    <location>
        <begin position="1"/>
        <end position="72"/>
    </location>
</feature>
<sequence length="82" mass="8538">MKCTLERVDGVSTTARTLNGPRTKGSSPRVGTAAGPRGTGTPYRHGDGLITAARPAQDPFGFGPHIDEDAADPEAHIVRSVN</sequence>
<evidence type="ECO:0000313" key="2">
    <source>
        <dbReference type="EMBL" id="SDJ44575.1"/>
    </source>
</evidence>
<evidence type="ECO:0000313" key="3">
    <source>
        <dbReference type="Proteomes" id="UP000199155"/>
    </source>
</evidence>
<organism evidence="2 3">
    <name type="scientific">Streptomyces indicus</name>
    <dbReference type="NCBI Taxonomy" id="417292"/>
    <lineage>
        <taxon>Bacteria</taxon>
        <taxon>Bacillati</taxon>
        <taxon>Actinomycetota</taxon>
        <taxon>Actinomycetes</taxon>
        <taxon>Kitasatosporales</taxon>
        <taxon>Streptomycetaceae</taxon>
        <taxon>Streptomyces</taxon>
    </lineage>
</organism>
<gene>
    <name evidence="2" type="ORF">SAMN05421806_101435</name>
</gene>
<feature type="compositionally biased region" description="Low complexity" evidence="1">
    <location>
        <begin position="31"/>
        <end position="42"/>
    </location>
</feature>
<accession>A0A1G8TUG6</accession>
<proteinExistence type="predicted"/>
<dbReference type="EMBL" id="FNFF01000001">
    <property type="protein sequence ID" value="SDJ44575.1"/>
    <property type="molecule type" value="Genomic_DNA"/>
</dbReference>
<dbReference type="Proteomes" id="UP000199155">
    <property type="component" value="Unassembled WGS sequence"/>
</dbReference>
<reference evidence="2 3" key="1">
    <citation type="submission" date="2016-10" db="EMBL/GenBank/DDBJ databases">
        <authorList>
            <person name="de Groot N.N."/>
        </authorList>
    </citation>
    <scope>NUCLEOTIDE SEQUENCE [LARGE SCALE GENOMIC DNA]</scope>
    <source>
        <strain evidence="2 3">CGMCC 4.5727</strain>
    </source>
</reference>
<name>A0A1G8TUG6_9ACTN</name>
<protein>
    <submittedName>
        <fullName evidence="2">Uncharacterized protein</fullName>
    </submittedName>
</protein>